<dbReference type="AlphaFoldDB" id="A0A2T0MHY8"/>
<evidence type="ECO:0000313" key="3">
    <source>
        <dbReference type="Proteomes" id="UP000237640"/>
    </source>
</evidence>
<dbReference type="Proteomes" id="UP000237640">
    <property type="component" value="Unassembled WGS sequence"/>
</dbReference>
<feature type="transmembrane region" description="Helical" evidence="1">
    <location>
        <begin position="12"/>
        <end position="33"/>
    </location>
</feature>
<evidence type="ECO:0000313" key="2">
    <source>
        <dbReference type="EMBL" id="PRX57189.1"/>
    </source>
</evidence>
<keyword evidence="1" id="KW-1133">Transmembrane helix</keyword>
<proteinExistence type="predicted"/>
<dbReference type="RefSeq" id="WP_146129834.1">
    <property type="nucleotide sequence ID" value="NZ_PVYX01000001.1"/>
</dbReference>
<comment type="caution">
    <text evidence="2">The sequence shown here is derived from an EMBL/GenBank/DDBJ whole genome shotgun (WGS) entry which is preliminary data.</text>
</comment>
<reference evidence="2 3" key="1">
    <citation type="submission" date="2018-03" db="EMBL/GenBank/DDBJ databases">
        <title>Genomic Encyclopedia of Archaeal and Bacterial Type Strains, Phase II (KMG-II): from individual species to whole genera.</title>
        <authorList>
            <person name="Goeker M."/>
        </authorList>
    </citation>
    <scope>NUCLEOTIDE SEQUENCE [LARGE SCALE GENOMIC DNA]</scope>
    <source>
        <strain evidence="2 3">DSM 25027</strain>
    </source>
</reference>
<gene>
    <name evidence="2" type="ORF">CLV81_1192</name>
</gene>
<keyword evidence="1" id="KW-0812">Transmembrane</keyword>
<keyword evidence="1" id="KW-0472">Membrane</keyword>
<keyword evidence="3" id="KW-1185">Reference proteome</keyword>
<dbReference type="EMBL" id="PVYX01000001">
    <property type="protein sequence ID" value="PRX57189.1"/>
    <property type="molecule type" value="Genomic_DNA"/>
</dbReference>
<organism evidence="2 3">
    <name type="scientific">Flagellimonas meridianipacifica</name>
    <dbReference type="NCBI Taxonomy" id="1080225"/>
    <lineage>
        <taxon>Bacteria</taxon>
        <taxon>Pseudomonadati</taxon>
        <taxon>Bacteroidota</taxon>
        <taxon>Flavobacteriia</taxon>
        <taxon>Flavobacteriales</taxon>
        <taxon>Flavobacteriaceae</taxon>
        <taxon>Flagellimonas</taxon>
    </lineage>
</organism>
<evidence type="ECO:0008006" key="4">
    <source>
        <dbReference type="Google" id="ProtNLM"/>
    </source>
</evidence>
<protein>
    <recommendedName>
        <fullName evidence="4">Prepilin-type N-terminal cleavage/methylation domain-containing protein</fullName>
    </recommendedName>
</protein>
<sequence>MALLKKIPASTLMETLVATVLIVLVFMASSMILNNLFANSMRQDQNNIRQELLHLQYNYQNGLLEIPYQTRRGDWTIEVNSKRWHQHTQLIYRARHTTANLELVIKQ</sequence>
<accession>A0A2T0MHY8</accession>
<evidence type="ECO:0000256" key="1">
    <source>
        <dbReference type="SAM" id="Phobius"/>
    </source>
</evidence>
<dbReference type="OrthoDB" id="1190115at2"/>
<name>A0A2T0MHY8_9FLAO</name>